<dbReference type="Proteomes" id="UP001057375">
    <property type="component" value="Unassembled WGS sequence"/>
</dbReference>
<protein>
    <submittedName>
        <fullName evidence="1">Uncharacterized protein</fullName>
    </submittedName>
</protein>
<evidence type="ECO:0000313" key="1">
    <source>
        <dbReference type="EMBL" id="GKT31783.1"/>
    </source>
</evidence>
<gene>
    <name evidence="1" type="ORF">ADUPG1_002105</name>
</gene>
<accession>A0ABQ5KJY4</accession>
<feature type="non-terminal residue" evidence="1">
    <location>
        <position position="1"/>
    </location>
</feature>
<sequence>SWEPRSADPYYASVAPALRNIRRADHPFDWRHNDDGDLEVTITLPRLRPLSEWRGDEYGEDIVLIVDPGADIESINVTYTATAHGYGDVFEGDTIGVPIEKVAMLDVLRTVIEANKR</sequence>
<dbReference type="EMBL" id="BQXS01002255">
    <property type="protein sequence ID" value="GKT31783.1"/>
    <property type="molecule type" value="Genomic_DNA"/>
</dbReference>
<keyword evidence="2" id="KW-1185">Reference proteome</keyword>
<comment type="caution">
    <text evidence="1">The sequence shown here is derived from an EMBL/GenBank/DDBJ whole genome shotgun (WGS) entry which is preliminary data.</text>
</comment>
<reference evidence="1" key="1">
    <citation type="submission" date="2022-03" db="EMBL/GenBank/DDBJ databases">
        <title>Draft genome sequence of Aduncisulcus paluster, a free-living microaerophilic Fornicata.</title>
        <authorList>
            <person name="Yuyama I."/>
            <person name="Kume K."/>
            <person name="Tamura T."/>
            <person name="Inagaki Y."/>
            <person name="Hashimoto T."/>
        </authorList>
    </citation>
    <scope>NUCLEOTIDE SEQUENCE</scope>
    <source>
        <strain evidence="1">NY0171</strain>
    </source>
</reference>
<evidence type="ECO:0000313" key="2">
    <source>
        <dbReference type="Proteomes" id="UP001057375"/>
    </source>
</evidence>
<name>A0ABQ5KJY4_9EUKA</name>
<organism evidence="1 2">
    <name type="scientific">Aduncisulcus paluster</name>
    <dbReference type="NCBI Taxonomy" id="2918883"/>
    <lineage>
        <taxon>Eukaryota</taxon>
        <taxon>Metamonada</taxon>
        <taxon>Carpediemonas-like organisms</taxon>
        <taxon>Aduncisulcus</taxon>
    </lineage>
</organism>
<proteinExistence type="predicted"/>